<dbReference type="InterPro" id="IPR007565">
    <property type="entry name" value="4HFCP_synth"/>
</dbReference>
<evidence type="ECO:0000256" key="7">
    <source>
        <dbReference type="PIRSR" id="PIRSR015957-1"/>
    </source>
</evidence>
<evidence type="ECO:0000313" key="9">
    <source>
        <dbReference type="Proteomes" id="UP000198924"/>
    </source>
</evidence>
<evidence type="ECO:0000256" key="2">
    <source>
        <dbReference type="ARBA" id="ARBA00012553"/>
    </source>
</evidence>
<proteinExistence type="predicted"/>
<dbReference type="PIRSF" id="PIRSF015957">
    <property type="entry name" value="UCP015957"/>
    <property type="match status" value="1"/>
</dbReference>
<feature type="active site" description="Schiff-base intermediate with substrate" evidence="7">
    <location>
        <position position="31"/>
    </location>
</feature>
<evidence type="ECO:0000256" key="6">
    <source>
        <dbReference type="ARBA" id="ARBA00047628"/>
    </source>
</evidence>
<dbReference type="EC" id="4.2.3.153" evidence="2"/>
<gene>
    <name evidence="8" type="ORF">SAMN04488079_104141</name>
</gene>
<protein>
    <recommendedName>
        <fullName evidence="2">(5-formylfuran-3-yl)methyl phosphate synthase</fullName>
        <ecNumber evidence="2">4.2.3.153</ecNumber>
    </recommendedName>
    <alternativeName>
        <fullName evidence="5">4-(hydroxymethyl)-2-furancarboxaldehyde-phosphate synthase</fullName>
    </alternativeName>
</protein>
<dbReference type="GO" id="GO:0016829">
    <property type="term" value="F:lyase activity"/>
    <property type="evidence" value="ECO:0007669"/>
    <property type="project" value="UniProtKB-KW"/>
</dbReference>
<organism evidence="8 9">
    <name type="scientific">Methylophaga sulfidovorans</name>
    <dbReference type="NCBI Taxonomy" id="45496"/>
    <lineage>
        <taxon>Bacteria</taxon>
        <taxon>Pseudomonadati</taxon>
        <taxon>Pseudomonadota</taxon>
        <taxon>Gammaproteobacteria</taxon>
        <taxon>Thiotrichales</taxon>
        <taxon>Piscirickettsiaceae</taxon>
        <taxon>Methylophaga</taxon>
    </lineage>
</organism>
<evidence type="ECO:0000256" key="3">
    <source>
        <dbReference type="ARBA" id="ARBA00023239"/>
    </source>
</evidence>
<evidence type="ECO:0000256" key="1">
    <source>
        <dbReference type="ARBA" id="ARBA00003810"/>
    </source>
</evidence>
<name>A0A1I3WCD1_9GAMM</name>
<dbReference type="RefSeq" id="WP_091711987.1">
    <property type="nucleotide sequence ID" value="NZ_FOSH01000004.1"/>
</dbReference>
<keyword evidence="9" id="KW-1185">Reference proteome</keyword>
<comment type="catalytic activity">
    <reaction evidence="6">
        <text>2 D-glyceraldehyde 3-phosphate = 4-(hydroxymethyl)-2-furancarboxaldehyde phosphate + phosphate + 2 H2O</text>
        <dbReference type="Rhea" id="RHEA:43536"/>
        <dbReference type="ChEBI" id="CHEBI:15377"/>
        <dbReference type="ChEBI" id="CHEBI:43474"/>
        <dbReference type="ChEBI" id="CHEBI:59776"/>
        <dbReference type="ChEBI" id="CHEBI:83407"/>
        <dbReference type="EC" id="4.2.3.153"/>
    </reaction>
</comment>
<dbReference type="Proteomes" id="UP000198924">
    <property type="component" value="Unassembled WGS sequence"/>
</dbReference>
<comment type="function">
    <text evidence="1">Catalyzes the formation of 4-(hydroxymethyl)-2-furancarboxaldehyde phosphate (4-HFC-P) from two molecules of glyceraldehyde-3-P (GA-3-P).</text>
</comment>
<sequence>MSNKTKWLASVQSLEEAQNLNDCLPDILDMKQPSHGALGALPLDVVEDIVNWASGRCLTSATIGDLPMQLEAIEPAIMKMAGTGVDYVKIGLFGGDEQAACLHALTPVIQKLNTPVIAVLFADRDYETDVITQVLKAGFSGVMIDTAEKNGRSLLDLWSVDALTEFVNTVKNAQSLCGLAGALRIEDIASLRELQPDYLGFRSALCPDRKRNESLSVTLAKTVASALD</sequence>
<feature type="active site" description="Proton acceptor" evidence="7">
    <location>
        <position position="89"/>
    </location>
</feature>
<evidence type="ECO:0000313" key="8">
    <source>
        <dbReference type="EMBL" id="SFK05155.1"/>
    </source>
</evidence>
<dbReference type="STRING" id="45496.SAMN04488079_104141"/>
<accession>A0A1I3WCD1</accession>
<evidence type="ECO:0000256" key="5">
    <source>
        <dbReference type="ARBA" id="ARBA00032523"/>
    </source>
</evidence>
<keyword evidence="3" id="KW-0456">Lyase</keyword>
<dbReference type="EMBL" id="FOSH01000004">
    <property type="protein sequence ID" value="SFK05155.1"/>
    <property type="molecule type" value="Genomic_DNA"/>
</dbReference>
<dbReference type="Pfam" id="PF04476">
    <property type="entry name" value="4HFCP_synth"/>
    <property type="match status" value="1"/>
</dbReference>
<dbReference type="OrthoDB" id="2111523at2"/>
<reference evidence="9" key="1">
    <citation type="submission" date="2016-10" db="EMBL/GenBank/DDBJ databases">
        <authorList>
            <person name="Varghese N."/>
            <person name="Submissions S."/>
        </authorList>
    </citation>
    <scope>NUCLEOTIDE SEQUENCE [LARGE SCALE GENOMIC DNA]</scope>
    <source>
        <strain evidence="9">DSM 11578</strain>
    </source>
</reference>
<evidence type="ECO:0000256" key="4">
    <source>
        <dbReference type="ARBA" id="ARBA00023270"/>
    </source>
</evidence>
<keyword evidence="4" id="KW-0704">Schiff base</keyword>
<dbReference type="AlphaFoldDB" id="A0A1I3WCD1"/>